<dbReference type="EMBL" id="CAJOAY010000170">
    <property type="protein sequence ID" value="CAF3569746.1"/>
    <property type="molecule type" value="Genomic_DNA"/>
</dbReference>
<feature type="chain" id="PRO_5035616396" evidence="2">
    <location>
        <begin position="22"/>
        <end position="206"/>
    </location>
</feature>
<protein>
    <submittedName>
        <fullName evidence="4">Uncharacterized protein</fullName>
    </submittedName>
</protein>
<sequence>MVLLSMKTFVIFCIIVFNISQYKFESLPCRTNCSNNGTIDNECWREALAYRSSELIKQMFSFASLSVHVDTFQRYHPHEFNDSIKLIDESLEKHLINESSDSHLNINLFTETKQILVNFCRNLTTTQVESVDKIPSLSCSLYTCSSEVLNHLVLLIITAILAGLILIVCMVQFIQMRRRLPSLITIQHANTPLISPDSTNQTSINA</sequence>
<gene>
    <name evidence="4" type="ORF">OKA104_LOCUS5039</name>
    <name evidence="3" type="ORF">VCS650_LOCUS31255</name>
</gene>
<dbReference type="Proteomes" id="UP000663891">
    <property type="component" value="Unassembled WGS sequence"/>
</dbReference>
<feature type="signal peptide" evidence="2">
    <location>
        <begin position="1"/>
        <end position="21"/>
    </location>
</feature>
<evidence type="ECO:0000313" key="3">
    <source>
        <dbReference type="EMBL" id="CAF1304814.1"/>
    </source>
</evidence>
<accession>A0A818LJY5</accession>
<evidence type="ECO:0000313" key="4">
    <source>
        <dbReference type="EMBL" id="CAF3569746.1"/>
    </source>
</evidence>
<dbReference type="Proteomes" id="UP000663881">
    <property type="component" value="Unassembled WGS sequence"/>
</dbReference>
<keyword evidence="1" id="KW-0472">Membrane</keyword>
<evidence type="ECO:0000256" key="1">
    <source>
        <dbReference type="SAM" id="Phobius"/>
    </source>
</evidence>
<proteinExistence type="predicted"/>
<evidence type="ECO:0000256" key="2">
    <source>
        <dbReference type="SAM" id="SignalP"/>
    </source>
</evidence>
<evidence type="ECO:0000313" key="5">
    <source>
        <dbReference type="Proteomes" id="UP000663881"/>
    </source>
</evidence>
<keyword evidence="1" id="KW-0812">Transmembrane</keyword>
<reference evidence="4" key="1">
    <citation type="submission" date="2021-02" db="EMBL/GenBank/DDBJ databases">
        <authorList>
            <person name="Nowell W R."/>
        </authorList>
    </citation>
    <scope>NUCLEOTIDE SEQUENCE</scope>
</reference>
<comment type="caution">
    <text evidence="4">The sequence shown here is derived from an EMBL/GenBank/DDBJ whole genome shotgun (WGS) entry which is preliminary data.</text>
</comment>
<dbReference type="AlphaFoldDB" id="A0A818LJY5"/>
<dbReference type="EMBL" id="CAJNON010000529">
    <property type="protein sequence ID" value="CAF1304814.1"/>
    <property type="molecule type" value="Genomic_DNA"/>
</dbReference>
<organism evidence="4 5">
    <name type="scientific">Adineta steineri</name>
    <dbReference type="NCBI Taxonomy" id="433720"/>
    <lineage>
        <taxon>Eukaryota</taxon>
        <taxon>Metazoa</taxon>
        <taxon>Spiralia</taxon>
        <taxon>Gnathifera</taxon>
        <taxon>Rotifera</taxon>
        <taxon>Eurotatoria</taxon>
        <taxon>Bdelloidea</taxon>
        <taxon>Adinetida</taxon>
        <taxon>Adinetidae</taxon>
        <taxon>Adineta</taxon>
    </lineage>
</organism>
<dbReference type="OrthoDB" id="10006567at2759"/>
<keyword evidence="2" id="KW-0732">Signal</keyword>
<feature type="transmembrane region" description="Helical" evidence="1">
    <location>
        <begin position="152"/>
        <end position="174"/>
    </location>
</feature>
<name>A0A818LJY5_9BILA</name>
<keyword evidence="1" id="KW-1133">Transmembrane helix</keyword>